<keyword evidence="2" id="KW-0186">Copper</keyword>
<feature type="domain" description="Thioredoxin" evidence="3">
    <location>
        <begin position="27"/>
        <end position="193"/>
    </location>
</feature>
<dbReference type="Gene3D" id="3.40.30.10">
    <property type="entry name" value="Glutaredoxin"/>
    <property type="match status" value="1"/>
</dbReference>
<evidence type="ECO:0000259" key="3">
    <source>
        <dbReference type="PROSITE" id="PS51352"/>
    </source>
</evidence>
<organism evidence="4 5">
    <name type="scientific">Tigheibacillus jepli</name>
    <dbReference type="NCBI Taxonomy" id="3035914"/>
    <lineage>
        <taxon>Bacteria</taxon>
        <taxon>Bacillati</taxon>
        <taxon>Bacillota</taxon>
        <taxon>Bacilli</taxon>
        <taxon>Bacillales</taxon>
        <taxon>Bacillaceae</taxon>
        <taxon>Tigheibacillus</taxon>
    </lineage>
</organism>
<dbReference type="Pfam" id="PF02630">
    <property type="entry name" value="SCO1-SenC"/>
    <property type="match status" value="1"/>
</dbReference>
<dbReference type="PROSITE" id="PS51352">
    <property type="entry name" value="THIOREDOXIN_2"/>
    <property type="match status" value="1"/>
</dbReference>
<keyword evidence="5" id="KW-1185">Reference proteome</keyword>
<protein>
    <submittedName>
        <fullName evidence="4">SCO family protein</fullName>
    </submittedName>
</protein>
<proteinExistence type="inferred from homology"/>
<dbReference type="SUPFAM" id="SSF52833">
    <property type="entry name" value="Thioredoxin-like"/>
    <property type="match status" value="1"/>
</dbReference>
<evidence type="ECO:0000256" key="2">
    <source>
        <dbReference type="ARBA" id="ARBA00023008"/>
    </source>
</evidence>
<dbReference type="Proteomes" id="UP001228376">
    <property type="component" value="Unassembled WGS sequence"/>
</dbReference>
<name>A0ABU5CFE0_9BACI</name>
<dbReference type="EMBL" id="JAROCA020000001">
    <property type="protein sequence ID" value="MDY0404930.1"/>
    <property type="molecule type" value="Genomic_DNA"/>
</dbReference>
<comment type="caution">
    <text evidence="4">The sequence shown here is derived from an EMBL/GenBank/DDBJ whole genome shotgun (WGS) entry which is preliminary data.</text>
</comment>
<evidence type="ECO:0000313" key="5">
    <source>
        <dbReference type="Proteomes" id="UP001228376"/>
    </source>
</evidence>
<reference evidence="4 5" key="1">
    <citation type="submission" date="2023-10" db="EMBL/GenBank/DDBJ databases">
        <title>179-bfca-hs.</title>
        <authorList>
            <person name="Miliotis G."/>
            <person name="Sengupta P."/>
            <person name="Hameed A."/>
            <person name="Chuvochina M."/>
            <person name="Mcdonagh F."/>
            <person name="Simpson A.C."/>
            <person name="Singh N.K."/>
            <person name="Rekha P.D."/>
            <person name="Raman K."/>
            <person name="Hugenholtz P."/>
            <person name="Venkateswaran K."/>
        </authorList>
    </citation>
    <scope>NUCLEOTIDE SEQUENCE [LARGE SCALE GENOMIC DNA]</scope>
    <source>
        <strain evidence="4 5">179-BFC-A-HS</strain>
    </source>
</reference>
<dbReference type="PANTHER" id="PTHR12151">
    <property type="entry name" value="ELECTRON TRANSPORT PROTIN SCO1/SENC FAMILY MEMBER"/>
    <property type="match status" value="1"/>
</dbReference>
<dbReference type="PANTHER" id="PTHR12151:SF25">
    <property type="entry name" value="LINALOOL DEHYDRATASE_ISOMERASE DOMAIN-CONTAINING PROTEIN"/>
    <property type="match status" value="1"/>
</dbReference>
<dbReference type="InterPro" id="IPR013766">
    <property type="entry name" value="Thioredoxin_domain"/>
</dbReference>
<dbReference type="CDD" id="cd02968">
    <property type="entry name" value="SCO"/>
    <property type="match status" value="1"/>
</dbReference>
<dbReference type="RefSeq" id="WP_306068147.1">
    <property type="nucleotide sequence ID" value="NZ_JAROCA020000001.1"/>
</dbReference>
<gene>
    <name evidence="4" type="ORF">P5G51_005530</name>
</gene>
<evidence type="ECO:0000256" key="1">
    <source>
        <dbReference type="ARBA" id="ARBA00010996"/>
    </source>
</evidence>
<accession>A0ABU5CFE0</accession>
<dbReference type="PROSITE" id="PS51257">
    <property type="entry name" value="PROKAR_LIPOPROTEIN"/>
    <property type="match status" value="1"/>
</dbReference>
<dbReference type="InterPro" id="IPR003782">
    <property type="entry name" value="SCO1/SenC"/>
</dbReference>
<evidence type="ECO:0000313" key="4">
    <source>
        <dbReference type="EMBL" id="MDY0404930.1"/>
    </source>
</evidence>
<sequence length="193" mass="21945">MKYIKSIGALLVIVLLLAACSGSKIETNMSRDIQPFTFTTQDNKTLSNKDLEGKWWIADMIFTNCTSVCLPMTANMTKLQKQAKRANLDVQFVSFSVDPKRDTPEVLKKYAEQYGIDFSNWSFLTGYDFDTIKKISIKSFQAPVVKPAEDSDQYTHGTSFYLVNPDGEVVKRYSGLKKDDMNQVMEDLYTVLK</sequence>
<dbReference type="InterPro" id="IPR036249">
    <property type="entry name" value="Thioredoxin-like_sf"/>
</dbReference>
<comment type="similarity">
    <text evidence="1">Belongs to the SCO1/2 family.</text>
</comment>